<evidence type="ECO:0000256" key="1">
    <source>
        <dbReference type="ARBA" id="ARBA00004245"/>
    </source>
</evidence>
<comment type="similarity">
    <text evidence="2">Belongs to the TPX2 family.</text>
</comment>
<feature type="compositionally biased region" description="Basic and acidic residues" evidence="6">
    <location>
        <begin position="179"/>
        <end position="188"/>
    </location>
</feature>
<proteinExistence type="inferred from homology"/>
<evidence type="ECO:0000313" key="9">
    <source>
        <dbReference type="Proteomes" id="UP001151752"/>
    </source>
</evidence>
<evidence type="ECO:0000256" key="3">
    <source>
        <dbReference type="ARBA" id="ARBA00022490"/>
    </source>
</evidence>
<feature type="compositionally biased region" description="Polar residues" evidence="6">
    <location>
        <begin position="145"/>
        <end position="167"/>
    </location>
</feature>
<dbReference type="Pfam" id="PF06886">
    <property type="entry name" value="TPX2"/>
    <property type="match status" value="1"/>
</dbReference>
<dbReference type="PANTHER" id="PTHR46372">
    <property type="entry name" value="PROTEIN WVD2-LIKE 3"/>
    <property type="match status" value="1"/>
</dbReference>
<evidence type="ECO:0000256" key="4">
    <source>
        <dbReference type="ARBA" id="ARBA00022701"/>
    </source>
</evidence>
<keyword evidence="3" id="KW-0963">Cytoplasm</keyword>
<comment type="subcellular location">
    <subcellularLocation>
        <location evidence="1">Cytoplasm</location>
        <location evidence="1">Cytoskeleton</location>
    </subcellularLocation>
</comment>
<reference evidence="8" key="1">
    <citation type="submission" date="2022-11" db="EMBL/GenBank/DDBJ databases">
        <authorList>
            <person name="Hyden B.L."/>
            <person name="Feng K."/>
            <person name="Yates T."/>
            <person name="Jawdy S."/>
            <person name="Smart L.B."/>
            <person name="Muchero W."/>
        </authorList>
    </citation>
    <scope>NUCLEOTIDE SEQUENCE</scope>
    <source>
        <tissue evidence="8">Shoot tip</tissue>
    </source>
</reference>
<evidence type="ECO:0000256" key="5">
    <source>
        <dbReference type="ARBA" id="ARBA00023212"/>
    </source>
</evidence>
<keyword evidence="4" id="KW-0493">Microtubule</keyword>
<dbReference type="GO" id="GO:0008017">
    <property type="term" value="F:microtubule binding"/>
    <property type="evidence" value="ECO:0007669"/>
    <property type="project" value="InterPro"/>
</dbReference>
<feature type="region of interest" description="Disordered" evidence="6">
    <location>
        <begin position="109"/>
        <end position="215"/>
    </location>
</feature>
<dbReference type="PANTHER" id="PTHR46372:SF26">
    <property type="entry name" value="(WILD MALAYSIAN BANANA) HYPOTHETICAL PROTEIN"/>
    <property type="match status" value="1"/>
</dbReference>
<dbReference type="AlphaFoldDB" id="A0A9Q1APJ6"/>
<protein>
    <submittedName>
        <fullName evidence="8">PROTEIN WVD2-LIKE 4</fullName>
    </submittedName>
</protein>
<dbReference type="GO" id="GO:0005874">
    <property type="term" value="C:microtubule"/>
    <property type="evidence" value="ECO:0007669"/>
    <property type="project" value="UniProtKB-KW"/>
</dbReference>
<organism evidence="8 9">
    <name type="scientific">Salix koriyanagi</name>
    <dbReference type="NCBI Taxonomy" id="2511006"/>
    <lineage>
        <taxon>Eukaryota</taxon>
        <taxon>Viridiplantae</taxon>
        <taxon>Streptophyta</taxon>
        <taxon>Embryophyta</taxon>
        <taxon>Tracheophyta</taxon>
        <taxon>Spermatophyta</taxon>
        <taxon>Magnoliopsida</taxon>
        <taxon>eudicotyledons</taxon>
        <taxon>Gunneridae</taxon>
        <taxon>Pentapetalae</taxon>
        <taxon>rosids</taxon>
        <taxon>fabids</taxon>
        <taxon>Malpighiales</taxon>
        <taxon>Salicaceae</taxon>
        <taxon>Saliceae</taxon>
        <taxon>Salix</taxon>
    </lineage>
</organism>
<keyword evidence="5" id="KW-0206">Cytoskeleton</keyword>
<dbReference type="InterPro" id="IPR044806">
    <property type="entry name" value="WVD2/WDL1-4"/>
</dbReference>
<feature type="domain" description="TPX2 C-terminal" evidence="7">
    <location>
        <begin position="70"/>
        <end position="130"/>
    </location>
</feature>
<gene>
    <name evidence="8" type="ORF">OIU74_002362</name>
</gene>
<reference evidence="8" key="2">
    <citation type="journal article" date="2023" name="Int. J. Mol. Sci.">
        <title>De Novo Assembly and Annotation of 11 Diverse Shrub Willow (Salix) Genomes Reveals Novel Gene Organization in Sex-Linked Regions.</title>
        <authorList>
            <person name="Hyden B."/>
            <person name="Feng K."/>
            <person name="Yates T.B."/>
            <person name="Jawdy S."/>
            <person name="Cereghino C."/>
            <person name="Smart L.B."/>
            <person name="Muchero W."/>
        </authorList>
    </citation>
    <scope>NUCLEOTIDE SEQUENCE</scope>
    <source>
        <tissue evidence="8">Shoot tip</tissue>
    </source>
</reference>
<sequence>MKLLSSLHPRLLSLRLIRIQNLKHPHCQAKKMMTPIPQPQVPLLAGGEVVVLVSPSDWKNVLKNGRSSFQRLKRRSMLRRLNKSNLQEKSKENQEAEIKQLRKSLTFKATPMPSFYKEPPPKAELKKIPTTRAISPKLGRRKSSSKNNSLEDSGSSFSPRASHSPTSEPRILQPGQGNSEKRGLEGKAVKSKAKPPGAKSQTQNASVEKVEEKRE</sequence>
<keyword evidence="9" id="KW-1185">Reference proteome</keyword>
<dbReference type="Proteomes" id="UP001151752">
    <property type="component" value="Chromosome 16"/>
</dbReference>
<evidence type="ECO:0000256" key="2">
    <source>
        <dbReference type="ARBA" id="ARBA00005885"/>
    </source>
</evidence>
<accession>A0A9Q1APJ6</accession>
<dbReference type="GO" id="GO:0000226">
    <property type="term" value="P:microtubule cytoskeleton organization"/>
    <property type="evidence" value="ECO:0007669"/>
    <property type="project" value="InterPro"/>
</dbReference>
<dbReference type="InterPro" id="IPR027329">
    <property type="entry name" value="TPX2_C"/>
</dbReference>
<evidence type="ECO:0000313" key="8">
    <source>
        <dbReference type="EMBL" id="KAJ6778556.1"/>
    </source>
</evidence>
<evidence type="ECO:0000259" key="7">
    <source>
        <dbReference type="Pfam" id="PF06886"/>
    </source>
</evidence>
<comment type="caution">
    <text evidence="8">The sequence shown here is derived from an EMBL/GenBank/DDBJ whole genome shotgun (WGS) entry which is preliminary data.</text>
</comment>
<name>A0A9Q1APJ6_9ROSI</name>
<dbReference type="EMBL" id="JAPFFM010000001">
    <property type="protein sequence ID" value="KAJ6778556.1"/>
    <property type="molecule type" value="Genomic_DNA"/>
</dbReference>
<evidence type="ECO:0000256" key="6">
    <source>
        <dbReference type="SAM" id="MobiDB-lite"/>
    </source>
</evidence>